<comment type="caution">
    <text evidence="2">The sequence shown here is derived from an EMBL/GenBank/DDBJ whole genome shotgun (WGS) entry which is preliminary data.</text>
</comment>
<keyword evidence="3" id="KW-1185">Reference proteome</keyword>
<dbReference type="AlphaFoldDB" id="A0AAV7ANH3"/>
<keyword evidence="1" id="KW-0812">Transmembrane</keyword>
<dbReference type="EMBL" id="WNYA01000007">
    <property type="protein sequence ID" value="KAG8560706.1"/>
    <property type="molecule type" value="Genomic_DNA"/>
</dbReference>
<evidence type="ECO:0000256" key="1">
    <source>
        <dbReference type="SAM" id="Phobius"/>
    </source>
</evidence>
<keyword evidence="1" id="KW-0472">Membrane</keyword>
<gene>
    <name evidence="2" type="ORF">GDO81_015090</name>
</gene>
<keyword evidence="1" id="KW-1133">Transmembrane helix</keyword>
<accession>A0AAV7ANH3</accession>
<reference evidence="2" key="1">
    <citation type="thesis" date="2020" institute="ProQuest LLC" country="789 East Eisenhower Parkway, Ann Arbor, MI, USA">
        <title>Comparative Genomics and Chromosome Evolution.</title>
        <authorList>
            <person name="Mudd A.B."/>
        </authorList>
    </citation>
    <scope>NUCLEOTIDE SEQUENCE</scope>
    <source>
        <strain evidence="2">237g6f4</strain>
        <tissue evidence="2">Blood</tissue>
    </source>
</reference>
<feature type="transmembrane region" description="Helical" evidence="1">
    <location>
        <begin position="6"/>
        <end position="30"/>
    </location>
</feature>
<protein>
    <recommendedName>
        <fullName evidence="4">Secreted protein</fullName>
    </recommendedName>
</protein>
<evidence type="ECO:0008006" key="4">
    <source>
        <dbReference type="Google" id="ProtNLM"/>
    </source>
</evidence>
<sequence length="87" mass="10268">MEVLLYIWILLSVFNEHFAFFWCPIFSCLLEKGRNFKSVAKDSSFSHRGHMDSIQVASFFTTDHSVSHIGSKNRFNKDLFYLLTEQR</sequence>
<name>A0AAV7ANH3_ENGPU</name>
<organism evidence="2 3">
    <name type="scientific">Engystomops pustulosus</name>
    <name type="common">Tungara frog</name>
    <name type="synonym">Physalaemus pustulosus</name>
    <dbReference type="NCBI Taxonomy" id="76066"/>
    <lineage>
        <taxon>Eukaryota</taxon>
        <taxon>Metazoa</taxon>
        <taxon>Chordata</taxon>
        <taxon>Craniata</taxon>
        <taxon>Vertebrata</taxon>
        <taxon>Euteleostomi</taxon>
        <taxon>Amphibia</taxon>
        <taxon>Batrachia</taxon>
        <taxon>Anura</taxon>
        <taxon>Neobatrachia</taxon>
        <taxon>Hyloidea</taxon>
        <taxon>Leptodactylidae</taxon>
        <taxon>Leiuperinae</taxon>
        <taxon>Engystomops</taxon>
    </lineage>
</organism>
<proteinExistence type="predicted"/>
<evidence type="ECO:0000313" key="3">
    <source>
        <dbReference type="Proteomes" id="UP000824782"/>
    </source>
</evidence>
<dbReference type="Proteomes" id="UP000824782">
    <property type="component" value="Unassembled WGS sequence"/>
</dbReference>
<evidence type="ECO:0000313" key="2">
    <source>
        <dbReference type="EMBL" id="KAG8560706.1"/>
    </source>
</evidence>